<evidence type="ECO:0000256" key="1">
    <source>
        <dbReference type="SAM" id="Coils"/>
    </source>
</evidence>
<gene>
    <name evidence="2" type="ORF">MNODULE_23960</name>
</gene>
<organism evidence="2 3">
    <name type="scientific">Candidatus Manganitrophus noduliformans</name>
    <dbReference type="NCBI Taxonomy" id="2606439"/>
    <lineage>
        <taxon>Bacteria</taxon>
        <taxon>Pseudomonadati</taxon>
        <taxon>Nitrospirota</taxon>
        <taxon>Nitrospiria</taxon>
        <taxon>Candidatus Troglogloeales</taxon>
        <taxon>Candidatus Manganitrophaceae</taxon>
        <taxon>Candidatus Manganitrophus</taxon>
    </lineage>
</organism>
<feature type="coiled-coil region" evidence="1">
    <location>
        <begin position="4"/>
        <end position="31"/>
    </location>
</feature>
<evidence type="ECO:0000313" key="3">
    <source>
        <dbReference type="Proteomes" id="UP000534783"/>
    </source>
</evidence>
<dbReference type="RefSeq" id="WP_168063774.1">
    <property type="nucleotide sequence ID" value="NZ_VTOW01000013.1"/>
</dbReference>
<protein>
    <submittedName>
        <fullName evidence="2">Uncharacterized protein</fullName>
    </submittedName>
</protein>
<name>A0A7X6IE21_9BACT</name>
<dbReference type="EMBL" id="VTOW01000013">
    <property type="protein sequence ID" value="NKE73810.1"/>
    <property type="molecule type" value="Genomic_DNA"/>
</dbReference>
<accession>A0A7X6IE21</accession>
<sequence length="179" mass="19771">MLIEKFYREDVIALREDLEALEQILASARQGEWKGLLEGTSELEERLARFDSYIVKGLKRARRILDDIENDVNARGLSSFGLLLAATALSLQSEARGLEASLMTMESHSPRETETGSVDRLLNWVRGIILPVVGRIIGSVWKILINILPAHSWKVKGGIGAAFPGLAEGELVIEFGKSD</sequence>
<proteinExistence type="predicted"/>
<reference evidence="2 3" key="1">
    <citation type="journal article" date="2020" name="Nature">
        <title>Bacterial chemolithoautotrophy via manganese oxidation.</title>
        <authorList>
            <person name="Yu H."/>
            <person name="Leadbetter J.R."/>
        </authorList>
    </citation>
    <scope>NUCLEOTIDE SEQUENCE [LARGE SCALE GENOMIC DNA]</scope>
    <source>
        <strain evidence="2 3">Mn-1</strain>
    </source>
</reference>
<keyword evidence="1" id="KW-0175">Coiled coil</keyword>
<dbReference type="AlphaFoldDB" id="A0A7X6IE21"/>
<comment type="caution">
    <text evidence="2">The sequence shown here is derived from an EMBL/GenBank/DDBJ whole genome shotgun (WGS) entry which is preliminary data.</text>
</comment>
<dbReference type="Proteomes" id="UP000534783">
    <property type="component" value="Unassembled WGS sequence"/>
</dbReference>
<evidence type="ECO:0000313" key="2">
    <source>
        <dbReference type="EMBL" id="NKE73810.1"/>
    </source>
</evidence>
<keyword evidence="3" id="KW-1185">Reference proteome</keyword>